<dbReference type="PIRSF" id="PIRSF019455">
    <property type="entry name" value="CopR_AtkY"/>
    <property type="match status" value="1"/>
</dbReference>
<gene>
    <name evidence="5" type="ORF">SAMN06265182_1133</name>
</gene>
<keyword evidence="3" id="KW-0238">DNA-binding</keyword>
<accession>A0A285NFJ7</accession>
<evidence type="ECO:0000256" key="4">
    <source>
        <dbReference type="ARBA" id="ARBA00023163"/>
    </source>
</evidence>
<dbReference type="InterPro" id="IPR036388">
    <property type="entry name" value="WH-like_DNA-bd_sf"/>
</dbReference>
<keyword evidence="4" id="KW-0804">Transcription</keyword>
<evidence type="ECO:0000313" key="6">
    <source>
        <dbReference type="Proteomes" id="UP000219036"/>
    </source>
</evidence>
<dbReference type="InterPro" id="IPR005650">
    <property type="entry name" value="BlaI_family"/>
</dbReference>
<dbReference type="Pfam" id="PF03965">
    <property type="entry name" value="Penicillinase_R"/>
    <property type="match status" value="1"/>
</dbReference>
<sequence>MIEFFKKGFKTLKFKKQKPSPFGDLEEKIMEYLWKKGNGTVKEVREYLGEGKFAHTTVMTVMDRLFKKGILKREREGKGYRYYPVITKDEFEREVAKKVVKDMLKNNPSTAVAAFEGIVEELSDEEISRLRELLEKKTKDEKKK</sequence>
<keyword evidence="2" id="KW-0805">Transcription regulation</keyword>
<dbReference type="GO" id="GO:0045892">
    <property type="term" value="P:negative regulation of DNA-templated transcription"/>
    <property type="evidence" value="ECO:0007669"/>
    <property type="project" value="InterPro"/>
</dbReference>
<dbReference type="GO" id="GO:0003677">
    <property type="term" value="F:DNA binding"/>
    <property type="evidence" value="ECO:0007669"/>
    <property type="project" value="UniProtKB-KW"/>
</dbReference>
<dbReference type="SUPFAM" id="SSF46785">
    <property type="entry name" value="Winged helix' DNA-binding domain"/>
    <property type="match status" value="1"/>
</dbReference>
<proteinExistence type="inferred from homology"/>
<organism evidence="5 6">
    <name type="scientific">Persephonella hydrogeniphila</name>
    <dbReference type="NCBI Taxonomy" id="198703"/>
    <lineage>
        <taxon>Bacteria</taxon>
        <taxon>Pseudomonadati</taxon>
        <taxon>Aquificota</taxon>
        <taxon>Aquificia</taxon>
        <taxon>Aquificales</taxon>
        <taxon>Hydrogenothermaceae</taxon>
        <taxon>Persephonella</taxon>
    </lineage>
</organism>
<evidence type="ECO:0000256" key="2">
    <source>
        <dbReference type="ARBA" id="ARBA00023015"/>
    </source>
</evidence>
<protein>
    <submittedName>
        <fullName evidence="5">Predicted transcriptional regulator</fullName>
    </submittedName>
</protein>
<dbReference type="AlphaFoldDB" id="A0A285NFJ7"/>
<evidence type="ECO:0000313" key="5">
    <source>
        <dbReference type="EMBL" id="SNZ08048.1"/>
    </source>
</evidence>
<dbReference type="Proteomes" id="UP000219036">
    <property type="component" value="Unassembled WGS sequence"/>
</dbReference>
<dbReference type="EMBL" id="OBEI01000004">
    <property type="protein sequence ID" value="SNZ08048.1"/>
    <property type="molecule type" value="Genomic_DNA"/>
</dbReference>
<evidence type="ECO:0000256" key="1">
    <source>
        <dbReference type="ARBA" id="ARBA00011046"/>
    </source>
</evidence>
<name>A0A285NFJ7_9AQUI</name>
<evidence type="ECO:0000256" key="3">
    <source>
        <dbReference type="ARBA" id="ARBA00023125"/>
    </source>
</evidence>
<dbReference type="InterPro" id="IPR036390">
    <property type="entry name" value="WH_DNA-bd_sf"/>
</dbReference>
<dbReference type="Gene3D" id="1.10.10.10">
    <property type="entry name" value="Winged helix-like DNA-binding domain superfamily/Winged helix DNA-binding domain"/>
    <property type="match status" value="1"/>
</dbReference>
<keyword evidence="6" id="KW-1185">Reference proteome</keyword>
<reference evidence="6" key="1">
    <citation type="submission" date="2017-09" db="EMBL/GenBank/DDBJ databases">
        <authorList>
            <person name="Varghese N."/>
            <person name="Submissions S."/>
        </authorList>
    </citation>
    <scope>NUCLEOTIDE SEQUENCE [LARGE SCALE GENOMIC DNA]</scope>
    <source>
        <strain evidence="6">DSM 15103</strain>
    </source>
</reference>
<comment type="similarity">
    <text evidence="1">Belongs to the BlaI transcriptional regulatory family.</text>
</comment>